<sequence>MSTSNRPASSASSGAELSVQVKVFAMSGSEASKFDELIKGKCIINNRLCDVLFHYGATHFFDSMDCVNCVKLPISSLPCDVHLSTPTAKPVVTSSVYLGYFVMIHGRNFCVDLIWLSLSQLDVVLGMDWLSSNRVLLDCKEKALIFCDDTLGKSRLLDMDEARNTIETKPFMVLFSVKIDKATKAECILVVRDFLEVFLEDVTKLPLEREIEFTIDLIPGASPVSISPYRMSLVELAEVKKQVEDLLKRQFVRPRVLPWELDDGFFP</sequence>
<keyword evidence="1" id="KW-1185">Reference proteome</keyword>
<dbReference type="InterPro" id="IPR043502">
    <property type="entry name" value="DNA/RNA_pol_sf"/>
</dbReference>
<dbReference type="CDD" id="cd00303">
    <property type="entry name" value="retropepsin_like"/>
    <property type="match status" value="1"/>
</dbReference>
<dbReference type="InterPro" id="IPR032567">
    <property type="entry name" value="RTL1-rel"/>
</dbReference>
<dbReference type="OrthoDB" id="1749844at2759"/>
<dbReference type="Pfam" id="PF08284">
    <property type="entry name" value="RVP_2"/>
    <property type="match status" value="1"/>
</dbReference>
<protein>
    <submittedName>
        <fullName evidence="2">Uncharacterized protein LOC113866924</fullName>
    </submittedName>
</protein>
<name>A0A8B8LQ20_ABRPR</name>
<organism evidence="1 2">
    <name type="scientific">Abrus precatorius</name>
    <name type="common">Indian licorice</name>
    <name type="synonym">Glycine abrus</name>
    <dbReference type="NCBI Taxonomy" id="3816"/>
    <lineage>
        <taxon>Eukaryota</taxon>
        <taxon>Viridiplantae</taxon>
        <taxon>Streptophyta</taxon>
        <taxon>Embryophyta</taxon>
        <taxon>Tracheophyta</taxon>
        <taxon>Spermatophyta</taxon>
        <taxon>Magnoliopsida</taxon>
        <taxon>eudicotyledons</taxon>
        <taxon>Gunneridae</taxon>
        <taxon>Pentapetalae</taxon>
        <taxon>rosids</taxon>
        <taxon>fabids</taxon>
        <taxon>Fabales</taxon>
        <taxon>Fabaceae</taxon>
        <taxon>Papilionoideae</taxon>
        <taxon>50 kb inversion clade</taxon>
        <taxon>NPAAA clade</taxon>
        <taxon>indigoferoid/millettioid clade</taxon>
        <taxon>Abreae</taxon>
        <taxon>Abrus</taxon>
    </lineage>
</organism>
<evidence type="ECO:0000313" key="1">
    <source>
        <dbReference type="Proteomes" id="UP000694853"/>
    </source>
</evidence>
<dbReference type="SUPFAM" id="SSF56672">
    <property type="entry name" value="DNA/RNA polymerases"/>
    <property type="match status" value="1"/>
</dbReference>
<proteinExistence type="predicted"/>
<dbReference type="KEGG" id="aprc:113866924"/>
<dbReference type="AlphaFoldDB" id="A0A8B8LQ20"/>
<dbReference type="PANTHER" id="PTHR15503:SF45">
    <property type="entry name" value="RNA-DIRECTED DNA POLYMERASE HOMOLOG"/>
    <property type="match status" value="1"/>
</dbReference>
<reference evidence="1" key="1">
    <citation type="journal article" date="2019" name="Toxins">
        <title>Detection of Abrin-Like and Prepropulchellin-Like Toxin Genes and Transcripts Using Whole Genome Sequencing and Full-Length Transcript Sequencing of Abrus precatorius.</title>
        <authorList>
            <person name="Hovde B.T."/>
            <person name="Daligault H.E."/>
            <person name="Hanschen E.R."/>
            <person name="Kunde Y.A."/>
            <person name="Johnson M.B."/>
            <person name="Starkenburg S.R."/>
            <person name="Johnson S.L."/>
        </authorList>
    </citation>
    <scope>NUCLEOTIDE SEQUENCE [LARGE SCALE GENOMIC DNA]</scope>
</reference>
<evidence type="ECO:0000313" key="2">
    <source>
        <dbReference type="RefSeq" id="XP_027357523.1"/>
    </source>
</evidence>
<accession>A0A8B8LQ20</accession>
<gene>
    <name evidence="2" type="primary">LOC113866924</name>
</gene>
<dbReference type="Gene3D" id="3.10.10.10">
    <property type="entry name" value="HIV Type 1 Reverse Transcriptase, subunit A, domain 1"/>
    <property type="match status" value="1"/>
</dbReference>
<dbReference type="GeneID" id="113866924"/>
<reference evidence="2" key="2">
    <citation type="submission" date="2025-08" db="UniProtKB">
        <authorList>
            <consortium name="RefSeq"/>
        </authorList>
    </citation>
    <scope>IDENTIFICATION</scope>
    <source>
        <tissue evidence="2">Young leaves</tissue>
    </source>
</reference>
<dbReference type="Proteomes" id="UP000694853">
    <property type="component" value="Unplaced"/>
</dbReference>
<dbReference type="PANTHER" id="PTHR15503">
    <property type="entry name" value="LDOC1 RELATED"/>
    <property type="match status" value="1"/>
</dbReference>
<dbReference type="InterPro" id="IPR021109">
    <property type="entry name" value="Peptidase_aspartic_dom_sf"/>
</dbReference>
<dbReference type="Gene3D" id="2.40.70.10">
    <property type="entry name" value="Acid Proteases"/>
    <property type="match status" value="1"/>
</dbReference>
<dbReference type="RefSeq" id="XP_027357523.1">
    <property type="nucleotide sequence ID" value="XM_027501722.1"/>
</dbReference>